<evidence type="ECO:0000313" key="2">
    <source>
        <dbReference type="EMBL" id="EGX96139.1"/>
    </source>
</evidence>
<dbReference type="AlphaFoldDB" id="G3J635"/>
<dbReference type="KEGG" id="cmt:CCM_00794"/>
<evidence type="ECO:0000256" key="1">
    <source>
        <dbReference type="SAM" id="MobiDB-lite"/>
    </source>
</evidence>
<keyword evidence="3" id="KW-1185">Reference proteome</keyword>
<dbReference type="EMBL" id="JH126399">
    <property type="protein sequence ID" value="EGX96139.1"/>
    <property type="molecule type" value="Genomic_DNA"/>
</dbReference>
<dbReference type="RefSeq" id="XP_006666016.1">
    <property type="nucleotide sequence ID" value="XM_006665953.1"/>
</dbReference>
<dbReference type="InParanoid" id="G3J635"/>
<dbReference type="VEuPathDB" id="FungiDB:CCM_00794"/>
<protein>
    <submittedName>
        <fullName evidence="2">Uncharacterized protein</fullName>
    </submittedName>
</protein>
<proteinExistence type="predicted"/>
<gene>
    <name evidence="2" type="ORF">CCM_00794</name>
</gene>
<sequence length="69" mass="7515">MVQDVQDVQDPGYLTYRWIAFALWSGSFHRVGDIDAEARPTRPDVATPGTATAKSVRLPSPGDSAPEKD</sequence>
<dbReference type="HOGENOM" id="CLU_2775852_0_0_1"/>
<name>G3J635_CORMM</name>
<feature type="region of interest" description="Disordered" evidence="1">
    <location>
        <begin position="36"/>
        <end position="69"/>
    </location>
</feature>
<evidence type="ECO:0000313" key="3">
    <source>
        <dbReference type="Proteomes" id="UP000001610"/>
    </source>
</evidence>
<dbReference type="GeneID" id="18162828"/>
<accession>G3J635</accession>
<organism evidence="2 3">
    <name type="scientific">Cordyceps militaris (strain CM01)</name>
    <name type="common">Caterpillar fungus</name>
    <dbReference type="NCBI Taxonomy" id="983644"/>
    <lineage>
        <taxon>Eukaryota</taxon>
        <taxon>Fungi</taxon>
        <taxon>Dikarya</taxon>
        <taxon>Ascomycota</taxon>
        <taxon>Pezizomycotina</taxon>
        <taxon>Sordariomycetes</taxon>
        <taxon>Hypocreomycetidae</taxon>
        <taxon>Hypocreales</taxon>
        <taxon>Cordycipitaceae</taxon>
        <taxon>Cordyceps</taxon>
    </lineage>
</organism>
<reference evidence="2 3" key="1">
    <citation type="journal article" date="2011" name="Genome Biol.">
        <title>Genome sequence of the insect pathogenic fungus Cordyceps militaris, a valued traditional Chinese medicine.</title>
        <authorList>
            <person name="Zheng P."/>
            <person name="Xia Y."/>
            <person name="Xiao G."/>
            <person name="Xiong C."/>
            <person name="Hu X."/>
            <person name="Zhang S."/>
            <person name="Zheng H."/>
            <person name="Huang Y."/>
            <person name="Zhou Y."/>
            <person name="Wang S."/>
            <person name="Zhao G.P."/>
            <person name="Liu X."/>
            <person name="St Leger R.J."/>
            <person name="Wang C."/>
        </authorList>
    </citation>
    <scope>NUCLEOTIDE SEQUENCE [LARGE SCALE GENOMIC DNA]</scope>
    <source>
        <strain evidence="2 3">CM01</strain>
    </source>
</reference>
<dbReference type="Proteomes" id="UP000001610">
    <property type="component" value="Unassembled WGS sequence"/>
</dbReference>